<dbReference type="PROSITE" id="PS50850">
    <property type="entry name" value="MFS"/>
    <property type="match status" value="1"/>
</dbReference>
<feature type="transmembrane region" description="Helical" evidence="6">
    <location>
        <begin position="297"/>
        <end position="316"/>
    </location>
</feature>
<keyword evidence="3 6" id="KW-0812">Transmembrane</keyword>
<dbReference type="PIRSF" id="PIRSF002808">
    <property type="entry name" value="Hexose_phosphate_transp"/>
    <property type="match status" value="1"/>
</dbReference>
<dbReference type="InterPro" id="IPR020846">
    <property type="entry name" value="MFS_dom"/>
</dbReference>
<keyword evidence="5 6" id="KW-0472">Membrane</keyword>
<name>A0AAQ2ZG28_OENOE</name>
<dbReference type="Pfam" id="PF07690">
    <property type="entry name" value="MFS_1"/>
    <property type="match status" value="1"/>
</dbReference>
<evidence type="ECO:0000256" key="4">
    <source>
        <dbReference type="ARBA" id="ARBA00022989"/>
    </source>
</evidence>
<feature type="transmembrane region" description="Helical" evidence="6">
    <location>
        <begin position="85"/>
        <end position="104"/>
    </location>
</feature>
<dbReference type="GO" id="GO:0035435">
    <property type="term" value="P:phosphate ion transmembrane transport"/>
    <property type="evidence" value="ECO:0007669"/>
    <property type="project" value="TreeGrafter"/>
</dbReference>
<feature type="transmembrane region" description="Helical" evidence="6">
    <location>
        <begin position="57"/>
        <end position="78"/>
    </location>
</feature>
<dbReference type="SUPFAM" id="SSF103473">
    <property type="entry name" value="MFS general substrate transporter"/>
    <property type="match status" value="1"/>
</dbReference>
<evidence type="ECO:0000256" key="6">
    <source>
        <dbReference type="SAM" id="Phobius"/>
    </source>
</evidence>
<reference evidence="8 9" key="1">
    <citation type="submission" date="2018-08" db="EMBL/GenBank/DDBJ databases">
        <authorList>
            <person name="Lorentzen P. G. S. M."/>
        </authorList>
    </citation>
    <scope>NUCLEOTIDE SEQUENCE [LARGE SCALE GENOMIC DNA]</scope>
    <source>
        <strain evidence="8 9">CRBO_1381</strain>
    </source>
</reference>
<evidence type="ECO:0000256" key="2">
    <source>
        <dbReference type="ARBA" id="ARBA00022448"/>
    </source>
</evidence>
<dbReference type="InterPro" id="IPR051337">
    <property type="entry name" value="OPA_Antiporter"/>
</dbReference>
<feature type="transmembrane region" description="Helical" evidence="6">
    <location>
        <begin position="174"/>
        <end position="193"/>
    </location>
</feature>
<evidence type="ECO:0000256" key="5">
    <source>
        <dbReference type="ARBA" id="ARBA00023136"/>
    </source>
</evidence>
<dbReference type="InterPro" id="IPR000849">
    <property type="entry name" value="Sugar_P_transporter"/>
</dbReference>
<evidence type="ECO:0000256" key="3">
    <source>
        <dbReference type="ARBA" id="ARBA00022692"/>
    </source>
</evidence>
<dbReference type="InterPro" id="IPR011701">
    <property type="entry name" value="MFS"/>
</dbReference>
<dbReference type="GO" id="GO:0005886">
    <property type="term" value="C:plasma membrane"/>
    <property type="evidence" value="ECO:0007669"/>
    <property type="project" value="UniProtKB-SubCell"/>
</dbReference>
<dbReference type="EMBL" id="LR031358">
    <property type="protein sequence ID" value="VDB98450.1"/>
    <property type="molecule type" value="Genomic_DNA"/>
</dbReference>
<sequence length="439" mass="47953">MKNVVKSSSNKWTKRQMLILAGIWFAFLISFITRLSWATIMPSAIDSLHFTVQQGNTYVTAFYIGYAITVLPGGMLADKFGYKKLLLSAVAGNLVVMFAMIFMYGYWEGLILRFVLGLVSGPDLSACLGIITEWFDGKKRATATGIFNTCTSFGLTVINLYAPVVLVHYGWRAAFAVTAFFPLAALIFSYFAIKGTPPFPQQFGIKEKSGTIKSESSITRLKKAINNRSVWMLAITGLFATGAKRGVTNWANLFIVKSLKFNLVIAGTAVSIFGITSVISMIVAGWISDHSQWPRHIWAAIFMAIFTPTIVGFTLIPHGNLALLYFWTGAMGVGAFMFSTITNELSVEVAPSDQRGTVSGFINAFNQVGSFIAPVILGQILATTGSYVSSYLIISVFPIIAVVALLFVRESDADENVVEQKNVGQVSKNNVRQATKGEF</sequence>
<dbReference type="RefSeq" id="WP_186413977.1">
    <property type="nucleotide sequence ID" value="NZ_LR031358.1"/>
</dbReference>
<feature type="transmembrane region" description="Helical" evidence="6">
    <location>
        <begin position="110"/>
        <end position="131"/>
    </location>
</feature>
<dbReference type="PANTHER" id="PTHR43826:SF3">
    <property type="entry name" value="GLUCOSE-6-PHOSPHATE EXCHANGER SLC37A4"/>
    <property type="match status" value="1"/>
</dbReference>
<feature type="transmembrane region" description="Helical" evidence="6">
    <location>
        <begin position="361"/>
        <end position="382"/>
    </location>
</feature>
<organism evidence="8 9">
    <name type="scientific">Oenococcus oeni</name>
    <name type="common">Leuconostoc oenos</name>
    <dbReference type="NCBI Taxonomy" id="1247"/>
    <lineage>
        <taxon>Bacteria</taxon>
        <taxon>Bacillati</taxon>
        <taxon>Bacillota</taxon>
        <taxon>Bacilli</taxon>
        <taxon>Lactobacillales</taxon>
        <taxon>Lactobacillaceae</taxon>
        <taxon>Oenococcus</taxon>
    </lineage>
</organism>
<dbReference type="GO" id="GO:0061513">
    <property type="term" value="F:glucose 6-phosphate:phosphate antiporter activity"/>
    <property type="evidence" value="ECO:0007669"/>
    <property type="project" value="TreeGrafter"/>
</dbReference>
<proteinExistence type="predicted"/>
<feature type="transmembrane region" description="Helical" evidence="6">
    <location>
        <begin position="322"/>
        <end position="341"/>
    </location>
</feature>
<feature type="domain" description="Major facilitator superfamily (MFS) profile" evidence="7">
    <location>
        <begin position="19"/>
        <end position="413"/>
    </location>
</feature>
<dbReference type="Gene3D" id="1.20.1250.20">
    <property type="entry name" value="MFS general substrate transporter like domains"/>
    <property type="match status" value="2"/>
</dbReference>
<protein>
    <submittedName>
        <fullName evidence="8">MFS transporter</fullName>
    </submittedName>
</protein>
<evidence type="ECO:0000259" key="7">
    <source>
        <dbReference type="PROSITE" id="PS50850"/>
    </source>
</evidence>
<dbReference type="AlphaFoldDB" id="A0AAQ2ZG28"/>
<dbReference type="InterPro" id="IPR036259">
    <property type="entry name" value="MFS_trans_sf"/>
</dbReference>
<dbReference type="Proteomes" id="UP000294726">
    <property type="component" value="Chromosome"/>
</dbReference>
<keyword evidence="4 6" id="KW-1133">Transmembrane helix</keyword>
<dbReference type="PANTHER" id="PTHR43826">
    <property type="entry name" value="GLUCOSE-6-PHOSPHATE EXCHANGER SLC37A4"/>
    <property type="match status" value="1"/>
</dbReference>
<feature type="transmembrane region" description="Helical" evidence="6">
    <location>
        <begin position="143"/>
        <end position="162"/>
    </location>
</feature>
<feature type="transmembrane region" description="Helical" evidence="6">
    <location>
        <begin position="388"/>
        <end position="408"/>
    </location>
</feature>
<comment type="subcellular location">
    <subcellularLocation>
        <location evidence="1">Cell membrane</location>
        <topology evidence="1">Multi-pass membrane protein</topology>
    </subcellularLocation>
</comment>
<accession>A0AAQ2ZG28</accession>
<evidence type="ECO:0000256" key="1">
    <source>
        <dbReference type="ARBA" id="ARBA00004651"/>
    </source>
</evidence>
<evidence type="ECO:0000313" key="9">
    <source>
        <dbReference type="Proteomes" id="UP000294726"/>
    </source>
</evidence>
<evidence type="ECO:0000313" key="8">
    <source>
        <dbReference type="EMBL" id="VDB98450.1"/>
    </source>
</evidence>
<feature type="transmembrane region" description="Helical" evidence="6">
    <location>
        <begin position="263"/>
        <end position="285"/>
    </location>
</feature>
<keyword evidence="2" id="KW-0813">Transport</keyword>
<gene>
    <name evidence="8" type="ORF">OENI_1215</name>
</gene>